<dbReference type="Proteomes" id="UP000255125">
    <property type="component" value="Unassembled WGS sequence"/>
</dbReference>
<gene>
    <name evidence="2" type="ORF">NCTC10392_05553</name>
</gene>
<feature type="chain" id="PRO_5016953840" description="DUF1120 domain-containing protein" evidence="1">
    <location>
        <begin position="39"/>
        <end position="205"/>
    </location>
</feature>
<dbReference type="AlphaFoldDB" id="A0A379IL23"/>
<name>A0A379IL23_PSEFL</name>
<organism evidence="2 3">
    <name type="scientific">Pseudomonas fluorescens</name>
    <dbReference type="NCBI Taxonomy" id="294"/>
    <lineage>
        <taxon>Bacteria</taxon>
        <taxon>Pseudomonadati</taxon>
        <taxon>Pseudomonadota</taxon>
        <taxon>Gammaproteobacteria</taxon>
        <taxon>Pseudomonadales</taxon>
        <taxon>Pseudomonadaceae</taxon>
        <taxon>Pseudomonas</taxon>
    </lineage>
</organism>
<evidence type="ECO:0000256" key="1">
    <source>
        <dbReference type="SAM" id="SignalP"/>
    </source>
</evidence>
<accession>A0A379IL23</accession>
<proteinExistence type="predicted"/>
<feature type="signal peptide" evidence="1">
    <location>
        <begin position="1"/>
        <end position="38"/>
    </location>
</feature>
<protein>
    <recommendedName>
        <fullName evidence="4">DUF1120 domain-containing protein</fullName>
    </recommendedName>
</protein>
<evidence type="ECO:0008006" key="4">
    <source>
        <dbReference type="Google" id="ProtNLM"/>
    </source>
</evidence>
<keyword evidence="1" id="KW-0732">Signal</keyword>
<evidence type="ECO:0000313" key="3">
    <source>
        <dbReference type="Proteomes" id="UP000255125"/>
    </source>
</evidence>
<reference evidence="2 3" key="1">
    <citation type="submission" date="2018-06" db="EMBL/GenBank/DDBJ databases">
        <authorList>
            <consortium name="Pathogen Informatics"/>
            <person name="Doyle S."/>
        </authorList>
    </citation>
    <scope>NUCLEOTIDE SEQUENCE [LARGE SCALE GENOMIC DNA]</scope>
    <source>
        <strain evidence="2 3">NCTC10392</strain>
    </source>
</reference>
<sequence length="205" mass="21730">MTNSMKLPRLPVVRCKSMAKAGRQLAFAVTLLANQVSAADCQLSLSQPRVDYGVLRHAQLLDDHWGSPSLGKRTVLLNVICIDPVPMAVRFSGLPAGPQGFRFGGDGAIVLSVRHAQLDGRAVDLLAEDSMPGAPRERLLPGQVLIARAAGGPVAGRLLSVQLDIAPNVPMSVFSVRGETTLEGRVQIEWVPREASASTAVAPGR</sequence>
<dbReference type="EMBL" id="UGUS01000002">
    <property type="protein sequence ID" value="SUD34463.1"/>
    <property type="molecule type" value="Genomic_DNA"/>
</dbReference>
<evidence type="ECO:0000313" key="2">
    <source>
        <dbReference type="EMBL" id="SUD34463.1"/>
    </source>
</evidence>